<dbReference type="Proteomes" id="UP001055200">
    <property type="component" value="Chromosome"/>
</dbReference>
<dbReference type="RefSeq" id="WP_240171137.1">
    <property type="nucleotide sequence ID" value="NZ_CP092365.1"/>
</dbReference>
<proteinExistence type="predicted"/>
<reference evidence="1" key="1">
    <citation type="submission" date="2022-08" db="EMBL/GenBank/DDBJ databases">
        <title>Complete genome sequence of 14 non-tuberculosis mycobacteria type-strains.</title>
        <authorList>
            <person name="Igarashi Y."/>
            <person name="Osugi A."/>
            <person name="Mitarai S."/>
        </authorList>
    </citation>
    <scope>NUCLEOTIDE SEQUENCE</scope>
    <source>
        <strain evidence="1">DSM 45575</strain>
    </source>
</reference>
<gene>
    <name evidence="1" type="ORF">MIU77_00310</name>
</gene>
<keyword evidence="2" id="KW-1185">Reference proteome</keyword>
<dbReference type="EMBL" id="CP092365">
    <property type="protein sequence ID" value="ULN52878.1"/>
    <property type="molecule type" value="Genomic_DNA"/>
</dbReference>
<protein>
    <submittedName>
        <fullName evidence="1">Uncharacterized protein</fullName>
    </submittedName>
</protein>
<sequence length="52" mass="5686">MADFDPADIARTARELRSTLEAIDRGDANLENVRPKLEAAVLQLESFTSGNP</sequence>
<name>A0ABY3TYT4_9MYCO</name>
<evidence type="ECO:0000313" key="2">
    <source>
        <dbReference type="Proteomes" id="UP001055200"/>
    </source>
</evidence>
<evidence type="ECO:0000313" key="1">
    <source>
        <dbReference type="EMBL" id="ULN52878.1"/>
    </source>
</evidence>
<organism evidence="1 2">
    <name type="scientific">Mycolicibacillus parakoreensis</name>
    <dbReference type="NCBI Taxonomy" id="1069221"/>
    <lineage>
        <taxon>Bacteria</taxon>
        <taxon>Bacillati</taxon>
        <taxon>Actinomycetota</taxon>
        <taxon>Actinomycetes</taxon>
        <taxon>Mycobacteriales</taxon>
        <taxon>Mycobacteriaceae</taxon>
        <taxon>Mycolicibacillus</taxon>
    </lineage>
</organism>
<accession>A0ABY3TYT4</accession>